<keyword evidence="3" id="KW-1185">Reference proteome</keyword>
<accession>A0A8T0VNU3</accession>
<feature type="compositionally biased region" description="Low complexity" evidence="1">
    <location>
        <begin position="269"/>
        <end position="278"/>
    </location>
</feature>
<feature type="region of interest" description="Disordered" evidence="1">
    <location>
        <begin position="1"/>
        <end position="31"/>
    </location>
</feature>
<dbReference type="AlphaFoldDB" id="A0A8T0VNU3"/>
<organism evidence="2 3">
    <name type="scientific">Panicum virgatum</name>
    <name type="common">Blackwell switchgrass</name>
    <dbReference type="NCBI Taxonomy" id="38727"/>
    <lineage>
        <taxon>Eukaryota</taxon>
        <taxon>Viridiplantae</taxon>
        <taxon>Streptophyta</taxon>
        <taxon>Embryophyta</taxon>
        <taxon>Tracheophyta</taxon>
        <taxon>Spermatophyta</taxon>
        <taxon>Magnoliopsida</taxon>
        <taxon>Liliopsida</taxon>
        <taxon>Poales</taxon>
        <taxon>Poaceae</taxon>
        <taxon>PACMAD clade</taxon>
        <taxon>Panicoideae</taxon>
        <taxon>Panicodae</taxon>
        <taxon>Paniceae</taxon>
        <taxon>Panicinae</taxon>
        <taxon>Panicum</taxon>
        <taxon>Panicum sect. Hiantes</taxon>
    </lineage>
</organism>
<dbReference type="Proteomes" id="UP000823388">
    <property type="component" value="Chromosome 2N"/>
</dbReference>
<name>A0A8T0VNU3_PANVG</name>
<evidence type="ECO:0000313" key="2">
    <source>
        <dbReference type="EMBL" id="KAG2637842.1"/>
    </source>
</evidence>
<feature type="compositionally biased region" description="Basic and acidic residues" evidence="1">
    <location>
        <begin position="196"/>
        <end position="206"/>
    </location>
</feature>
<feature type="region of interest" description="Disordered" evidence="1">
    <location>
        <begin position="72"/>
        <end position="177"/>
    </location>
</feature>
<feature type="compositionally biased region" description="Basic residues" evidence="1">
    <location>
        <begin position="75"/>
        <end position="92"/>
    </location>
</feature>
<evidence type="ECO:0000313" key="3">
    <source>
        <dbReference type="Proteomes" id="UP000823388"/>
    </source>
</evidence>
<comment type="caution">
    <text evidence="2">The sequence shown here is derived from an EMBL/GenBank/DDBJ whole genome shotgun (WGS) entry which is preliminary data.</text>
</comment>
<feature type="region of interest" description="Disordered" evidence="1">
    <location>
        <begin position="196"/>
        <end position="286"/>
    </location>
</feature>
<evidence type="ECO:0000256" key="1">
    <source>
        <dbReference type="SAM" id="MobiDB-lite"/>
    </source>
</evidence>
<protein>
    <submittedName>
        <fullName evidence="2">Uncharacterized protein</fullName>
    </submittedName>
</protein>
<feature type="compositionally biased region" description="Low complexity" evidence="1">
    <location>
        <begin position="93"/>
        <end position="105"/>
    </location>
</feature>
<reference evidence="2" key="1">
    <citation type="submission" date="2020-05" db="EMBL/GenBank/DDBJ databases">
        <title>WGS assembly of Panicum virgatum.</title>
        <authorList>
            <person name="Lovell J.T."/>
            <person name="Jenkins J."/>
            <person name="Shu S."/>
            <person name="Juenger T.E."/>
            <person name="Schmutz J."/>
        </authorList>
    </citation>
    <scope>NUCLEOTIDE SEQUENCE</scope>
    <source>
        <strain evidence="2">AP13</strain>
    </source>
</reference>
<proteinExistence type="predicted"/>
<gene>
    <name evidence="2" type="ORF">PVAP13_2NG548009</name>
</gene>
<sequence>MLHHRRRGPGPAGRHHWRTAGAGRGAVPPLGWRRGALEGCMGWRRGVFTVVNGAHLSAPSPSPLSFLLSLSSAPSRRRSAPSPARSRRRAAGPRRLLPCSLLPTLAAPPPPLLPPTDAGPWRSAHASGATRARRLGAAAGGGRRPGAKWRSGARAPAGQGRGEAHRPSAAWGAAARRRGDDIRRRWRWSFAEEDLRKGNRPGEDRNRSRRGRVSSLRTELKGASPEPERDRDAPAVGRRLLPMAAPCFGPHSEVGEQASSPHPVEHTHASAAAATIAPRRPPAKFA</sequence>
<dbReference type="EMBL" id="CM029040">
    <property type="protein sequence ID" value="KAG2637842.1"/>
    <property type="molecule type" value="Genomic_DNA"/>
</dbReference>
<feature type="compositionally biased region" description="Basic residues" evidence="1">
    <location>
        <begin position="1"/>
        <end position="18"/>
    </location>
</feature>